<dbReference type="PANTHER" id="PTHR43630:SF2">
    <property type="entry name" value="GLYCOSYLTRANSFERASE"/>
    <property type="match status" value="1"/>
</dbReference>
<organism evidence="3 4">
    <name type="scientific">Acinetobacter schindleri NIPH 900</name>
    <dbReference type="NCBI Taxonomy" id="1217675"/>
    <lineage>
        <taxon>Bacteria</taxon>
        <taxon>Pseudomonadati</taxon>
        <taxon>Pseudomonadota</taxon>
        <taxon>Gammaproteobacteria</taxon>
        <taxon>Moraxellales</taxon>
        <taxon>Moraxellaceae</taxon>
        <taxon>Acinetobacter</taxon>
    </lineage>
</organism>
<protein>
    <recommendedName>
        <fullName evidence="2">Glycosyltransferase 2-like domain-containing protein</fullName>
    </recommendedName>
</protein>
<evidence type="ECO:0000313" key="4">
    <source>
        <dbReference type="Proteomes" id="UP000018438"/>
    </source>
</evidence>
<accession>N8WNH7</accession>
<dbReference type="InterPro" id="IPR029044">
    <property type="entry name" value="Nucleotide-diphossugar_trans"/>
</dbReference>
<dbReference type="HOGENOM" id="CLU_025996_6_0_6"/>
<evidence type="ECO:0000313" key="3">
    <source>
        <dbReference type="EMBL" id="ENV13637.1"/>
    </source>
</evidence>
<dbReference type="SUPFAM" id="SSF53448">
    <property type="entry name" value="Nucleotide-diphospho-sugar transferases"/>
    <property type="match status" value="1"/>
</dbReference>
<dbReference type="PATRIC" id="fig|1217675.3.peg.712"/>
<evidence type="ECO:0000256" key="1">
    <source>
        <dbReference type="ARBA" id="ARBA00038494"/>
    </source>
</evidence>
<keyword evidence="4" id="KW-1185">Reference proteome</keyword>
<feature type="domain" description="Glycosyltransferase 2-like" evidence="2">
    <location>
        <begin position="8"/>
        <end position="126"/>
    </location>
</feature>
<dbReference type="InterPro" id="IPR001173">
    <property type="entry name" value="Glyco_trans_2-like"/>
</dbReference>
<dbReference type="Gene3D" id="3.90.550.10">
    <property type="entry name" value="Spore Coat Polysaccharide Biosynthesis Protein SpsA, Chain A"/>
    <property type="match status" value="1"/>
</dbReference>
<proteinExistence type="inferred from homology"/>
<dbReference type="RefSeq" id="WP_004813049.1">
    <property type="nucleotide sequence ID" value="NZ_KB849451.1"/>
</dbReference>
<dbReference type="Proteomes" id="UP000018438">
    <property type="component" value="Unassembled WGS sequence"/>
</dbReference>
<evidence type="ECO:0000259" key="2">
    <source>
        <dbReference type="Pfam" id="PF00535"/>
    </source>
</evidence>
<comment type="similarity">
    <text evidence="1">Belongs to the glycosyltransferase 2 family. WaaE/KdtX subfamily.</text>
</comment>
<dbReference type="PANTHER" id="PTHR43630">
    <property type="entry name" value="POLY-BETA-1,6-N-ACETYL-D-GLUCOSAMINE SYNTHASE"/>
    <property type="match status" value="1"/>
</dbReference>
<dbReference type="AlphaFoldDB" id="N8WNH7"/>
<gene>
    <name evidence="3" type="ORF">F965_00735</name>
</gene>
<dbReference type="EMBL" id="APPI01000012">
    <property type="protein sequence ID" value="ENV13637.1"/>
    <property type="molecule type" value="Genomic_DNA"/>
</dbReference>
<dbReference type="CDD" id="cd00761">
    <property type="entry name" value="Glyco_tranf_GTA_type"/>
    <property type="match status" value="1"/>
</dbReference>
<reference evidence="3 4" key="1">
    <citation type="submission" date="2013-02" db="EMBL/GenBank/DDBJ databases">
        <title>The Genome Sequence of Acinetobacter schindleri NIPH 900.</title>
        <authorList>
            <consortium name="The Broad Institute Genome Sequencing Platform"/>
            <consortium name="The Broad Institute Genome Sequencing Center for Infectious Disease"/>
            <person name="Cerqueira G."/>
            <person name="Feldgarden M."/>
            <person name="Courvalin P."/>
            <person name="Perichon B."/>
            <person name="Grillot-Courvalin C."/>
            <person name="Clermont D."/>
            <person name="Rocha E."/>
            <person name="Yoon E.-J."/>
            <person name="Nemec A."/>
            <person name="Walker B."/>
            <person name="Young S.K."/>
            <person name="Zeng Q."/>
            <person name="Gargeya S."/>
            <person name="Fitzgerald M."/>
            <person name="Haas B."/>
            <person name="Abouelleil A."/>
            <person name="Alvarado L."/>
            <person name="Arachchi H.M."/>
            <person name="Berlin A.M."/>
            <person name="Chapman S.B."/>
            <person name="Dewar J."/>
            <person name="Goldberg J."/>
            <person name="Griggs A."/>
            <person name="Gujja S."/>
            <person name="Hansen M."/>
            <person name="Howarth C."/>
            <person name="Imamovic A."/>
            <person name="Larimer J."/>
            <person name="McCowan C."/>
            <person name="Murphy C."/>
            <person name="Neiman D."/>
            <person name="Pearson M."/>
            <person name="Priest M."/>
            <person name="Roberts A."/>
            <person name="Saif S."/>
            <person name="Shea T."/>
            <person name="Sisk P."/>
            <person name="Sykes S."/>
            <person name="Wortman J."/>
            <person name="Nusbaum C."/>
            <person name="Birren B."/>
        </authorList>
    </citation>
    <scope>NUCLEOTIDE SEQUENCE [LARGE SCALE GENOMIC DNA]</scope>
    <source>
        <strain evidence="3 4">NIPH 900</strain>
    </source>
</reference>
<dbReference type="Pfam" id="PF00535">
    <property type="entry name" value="Glycos_transf_2"/>
    <property type="match status" value="1"/>
</dbReference>
<name>N8WNH7_9GAMM</name>
<comment type="caution">
    <text evidence="3">The sequence shown here is derived from an EMBL/GenBank/DDBJ whole genome shotgun (WGS) entry which is preliminary data.</text>
</comment>
<sequence>MDIEKIAIITPLFNEEKNILNFIQCLVDQKNKNFHVYFIDDGSTDSTVSLLNQNLKSNIFSYTIISQKNQGAAQARLNAIKIVKEEYCLIIDCDDSISNDMINNIINVIKHSKVDTIVFDVMMQDKSGKYEALPCFDESRNIYNGFECLENSIGGWKISGFMCTKKNIFLKSYDLYHTLNTKKENFLNNDEIISRLNFLHSEKVIKINSIYYYQYNPNSTTKKINQKMHYIINNAIILHKLLNKHPIQNKIDKELFSTLWGIKKYISKNNKQIQEKQEWVCSLKKGCNYILTSKILKRQSFKNKRRFVITLTTVYFFLIFKRG</sequence>